<comment type="caution">
    <text evidence="3">The sequence shown here is derived from an EMBL/GenBank/DDBJ whole genome shotgun (WGS) entry which is preliminary data.</text>
</comment>
<accession>A0A7C5UVG1</accession>
<name>A0A7C5UVG1_UNCC3</name>
<feature type="domain" description="NAD-dependent epimerase/dehydratase" evidence="2">
    <location>
        <begin position="6"/>
        <end position="235"/>
    </location>
</feature>
<dbReference type="InterPro" id="IPR001509">
    <property type="entry name" value="Epimerase_deHydtase"/>
</dbReference>
<evidence type="ECO:0000259" key="2">
    <source>
        <dbReference type="Pfam" id="PF01370"/>
    </source>
</evidence>
<organism evidence="3">
    <name type="scientific">candidate division CPR3 bacterium</name>
    <dbReference type="NCBI Taxonomy" id="2268181"/>
    <lineage>
        <taxon>Bacteria</taxon>
        <taxon>Bacteria division CPR3</taxon>
    </lineage>
</organism>
<proteinExistence type="inferred from homology"/>
<dbReference type="SUPFAM" id="SSF51735">
    <property type="entry name" value="NAD(P)-binding Rossmann-fold domains"/>
    <property type="match status" value="1"/>
</dbReference>
<dbReference type="EMBL" id="DRVY01000027">
    <property type="protein sequence ID" value="HHR92067.1"/>
    <property type="molecule type" value="Genomic_DNA"/>
</dbReference>
<sequence length="305" mass="33896">MKSKKVLVTGAAGFIGQNLVNRLLNEGAYVIAFDNFSYGKKENLSKFVNEIIIGDVANKEDLDKVKDVDYVFHFGAPSSVILFNRDPVSCFHTTVCGFLNILEWAKKRNIEKLIYPSSGSVYGNTSLPQSEDMLPKPVNLYCVAKLACETLAKNYFNEVPSVGLRIFAGYGPGEEHKKDFASVITLFLRSILNNQAPVIYGDGTQKRDFVYIDDVINSIIASVKEGVKNTIINVGSGKSYSFNEALDILSSILGKTIKAIYINRPTNYLENTLADITKMKKILKISPLSLEEGLKKYLTYEELIS</sequence>
<dbReference type="PANTHER" id="PTHR43000">
    <property type="entry name" value="DTDP-D-GLUCOSE 4,6-DEHYDRATASE-RELATED"/>
    <property type="match status" value="1"/>
</dbReference>
<dbReference type="InterPro" id="IPR036291">
    <property type="entry name" value="NAD(P)-bd_dom_sf"/>
</dbReference>
<reference evidence="3" key="1">
    <citation type="journal article" date="2020" name="mSystems">
        <title>Genome- and Community-Level Interaction Insights into Carbon Utilization and Element Cycling Functions of Hydrothermarchaeota in Hydrothermal Sediment.</title>
        <authorList>
            <person name="Zhou Z."/>
            <person name="Liu Y."/>
            <person name="Xu W."/>
            <person name="Pan J."/>
            <person name="Luo Z.H."/>
            <person name="Li M."/>
        </authorList>
    </citation>
    <scope>NUCLEOTIDE SEQUENCE [LARGE SCALE GENOMIC DNA]</scope>
    <source>
        <strain evidence="3">SpSt-1042</strain>
    </source>
</reference>
<protein>
    <submittedName>
        <fullName evidence="3">NAD-dependent epimerase/dehydratase family protein</fullName>
    </submittedName>
</protein>
<comment type="similarity">
    <text evidence="1">Belongs to the NAD(P)-dependent epimerase/dehydratase family.</text>
</comment>
<dbReference type="AlphaFoldDB" id="A0A7C5UVG1"/>
<dbReference type="Pfam" id="PF01370">
    <property type="entry name" value="Epimerase"/>
    <property type="match status" value="1"/>
</dbReference>
<evidence type="ECO:0000313" key="3">
    <source>
        <dbReference type="EMBL" id="HHR92067.1"/>
    </source>
</evidence>
<evidence type="ECO:0000256" key="1">
    <source>
        <dbReference type="ARBA" id="ARBA00007637"/>
    </source>
</evidence>
<dbReference type="Gene3D" id="3.40.50.720">
    <property type="entry name" value="NAD(P)-binding Rossmann-like Domain"/>
    <property type="match status" value="1"/>
</dbReference>
<gene>
    <name evidence="3" type="ORF">ENL96_00950</name>
</gene>